<dbReference type="GO" id="GO:0008425">
    <property type="term" value="F:2-methoxy-6-polyprenyl-1,4-benzoquinol methyltransferase activity"/>
    <property type="evidence" value="ECO:0007669"/>
    <property type="project" value="UniProtKB-UniRule"/>
</dbReference>
<keyword evidence="2 4" id="KW-0808">Transferase</keyword>
<evidence type="ECO:0000313" key="5">
    <source>
        <dbReference type="EMBL" id="CAD9377145.1"/>
    </source>
</evidence>
<accession>A0A7S2AUX5</accession>
<name>A0A7S2AUX5_9STRA</name>
<evidence type="ECO:0000256" key="2">
    <source>
        <dbReference type="ARBA" id="ARBA00022679"/>
    </source>
</evidence>
<comment type="caution">
    <text evidence="4">Lacks conserved residue(s) required for the propagation of feature annotation.</text>
</comment>
<dbReference type="NCBIfam" id="TIGR01934">
    <property type="entry name" value="MenG_MenH_UbiE"/>
    <property type="match status" value="1"/>
</dbReference>
<dbReference type="PROSITE" id="PS51608">
    <property type="entry name" value="SAM_MT_UBIE"/>
    <property type="match status" value="1"/>
</dbReference>
<dbReference type="SUPFAM" id="SSF53335">
    <property type="entry name" value="S-adenosyl-L-methionine-dependent methyltransferases"/>
    <property type="match status" value="1"/>
</dbReference>
<dbReference type="AlphaFoldDB" id="A0A7S2AUX5"/>
<gene>
    <name evidence="5" type="ORF">DSPE1174_LOCUS3116</name>
</gene>
<comment type="catalytic activity">
    <reaction evidence="4">
        <text>a 2-methoxy-6-(all-trans-polyprenyl)benzene-1,4-diol + S-adenosyl-L-methionine = a 5-methoxy-2-methyl-3-(all-trans-polyprenyl)benzene-1,4-diol + S-adenosyl-L-homocysteine + H(+)</text>
        <dbReference type="Rhea" id="RHEA:28286"/>
        <dbReference type="Rhea" id="RHEA-COMP:10858"/>
        <dbReference type="Rhea" id="RHEA-COMP:10859"/>
        <dbReference type="ChEBI" id="CHEBI:15378"/>
        <dbReference type="ChEBI" id="CHEBI:57856"/>
        <dbReference type="ChEBI" id="CHEBI:59789"/>
        <dbReference type="ChEBI" id="CHEBI:84166"/>
        <dbReference type="ChEBI" id="CHEBI:84167"/>
        <dbReference type="EC" id="2.1.1.201"/>
    </reaction>
</comment>
<evidence type="ECO:0000256" key="4">
    <source>
        <dbReference type="HAMAP-Rule" id="MF_03191"/>
    </source>
</evidence>
<feature type="binding site" evidence="4">
    <location>
        <position position="94"/>
    </location>
    <ligand>
        <name>S-adenosyl-L-methionine</name>
        <dbReference type="ChEBI" id="CHEBI:59789"/>
    </ligand>
</feature>
<keyword evidence="4" id="KW-0999">Mitochondrion inner membrane</keyword>
<dbReference type="CDD" id="cd02440">
    <property type="entry name" value="AdoMet_MTases"/>
    <property type="match status" value="1"/>
</dbReference>
<dbReference type="UniPathway" id="UPA00232"/>
<sequence length="285" mass="31812">MGFALRSFSTSTVLTAESESFGFRQVRPGEKQELVKGVFSSVASQYDVMNDVMSAGLHRLWKDEMVSTVGLDAMISAQRVSNTDLRLLDVAGGTGDIAFRLIGKLERLGAFKEQEGAVTLDVADMNQDMLDVGEARVKEQTWASEEVASRICWTQANAQELPFPDNHFDIYTIAFGLRNVTHRDKALKDALRVLRPGGRFLCLEFSAVEIPIAASLYDLYSLNVIPELGHFIANDRDSYKYLVESIRTFPKQQELKREMSEAGFRHVSYKNMTGGIVALHSGFKI</sequence>
<keyword evidence="4" id="KW-0831">Ubiquinone biosynthesis</keyword>
<dbReference type="InterPro" id="IPR004033">
    <property type="entry name" value="UbiE/COQ5_MeTrFase"/>
</dbReference>
<evidence type="ECO:0000256" key="3">
    <source>
        <dbReference type="ARBA" id="ARBA00022691"/>
    </source>
</evidence>
<dbReference type="PROSITE" id="PS01184">
    <property type="entry name" value="UBIE_2"/>
    <property type="match status" value="1"/>
</dbReference>
<keyword evidence="3 4" id="KW-0949">S-adenosyl-L-methionine</keyword>
<dbReference type="Pfam" id="PF01209">
    <property type="entry name" value="Ubie_methyltran"/>
    <property type="match status" value="1"/>
</dbReference>
<dbReference type="EMBL" id="HBGS01005943">
    <property type="protein sequence ID" value="CAD9377145.1"/>
    <property type="molecule type" value="Transcribed_RNA"/>
</dbReference>
<proteinExistence type="inferred from homology"/>
<organism evidence="5">
    <name type="scientific">Octactis speculum</name>
    <dbReference type="NCBI Taxonomy" id="3111310"/>
    <lineage>
        <taxon>Eukaryota</taxon>
        <taxon>Sar</taxon>
        <taxon>Stramenopiles</taxon>
        <taxon>Ochrophyta</taxon>
        <taxon>Dictyochophyceae</taxon>
        <taxon>Dictyochales</taxon>
        <taxon>Dictyochaceae</taxon>
        <taxon>Octactis</taxon>
    </lineage>
</organism>
<dbReference type="GO" id="GO:0032259">
    <property type="term" value="P:methylation"/>
    <property type="evidence" value="ECO:0007669"/>
    <property type="project" value="UniProtKB-KW"/>
</dbReference>
<comment type="function">
    <text evidence="4">Methyltransferase required for the conversion of 2-polyprenyl-6-methoxy-1,4-benzoquinol (DDMQH2) to 2-polyprenyl-3-methyl-6-methoxy-1,4-benzoquinol (DMQH2).</text>
</comment>
<dbReference type="InterPro" id="IPR029063">
    <property type="entry name" value="SAM-dependent_MTases_sf"/>
</dbReference>
<dbReference type="GO" id="GO:0031314">
    <property type="term" value="C:extrinsic component of mitochondrial inner membrane"/>
    <property type="evidence" value="ECO:0007669"/>
    <property type="project" value="UniProtKB-UniRule"/>
</dbReference>
<reference evidence="5" key="1">
    <citation type="submission" date="2021-01" db="EMBL/GenBank/DDBJ databases">
        <authorList>
            <person name="Corre E."/>
            <person name="Pelletier E."/>
            <person name="Niang G."/>
            <person name="Scheremetjew M."/>
            <person name="Finn R."/>
            <person name="Kale V."/>
            <person name="Holt S."/>
            <person name="Cochrane G."/>
            <person name="Meng A."/>
            <person name="Brown T."/>
            <person name="Cohen L."/>
        </authorList>
    </citation>
    <scope>NUCLEOTIDE SEQUENCE</scope>
    <source>
        <strain evidence="5">CCMP1381</strain>
    </source>
</reference>
<comment type="subcellular location">
    <subcellularLocation>
        <location evidence="4">Mitochondrion inner membrane</location>
        <topology evidence="4">Peripheral membrane protein</topology>
        <orientation evidence="4">Matrix side</orientation>
    </subcellularLocation>
</comment>
<feature type="binding site" evidence="4">
    <location>
        <begin position="157"/>
        <end position="158"/>
    </location>
    <ligand>
        <name>S-adenosyl-L-methionine</name>
        <dbReference type="ChEBI" id="CHEBI:59789"/>
    </ligand>
</feature>
<comment type="subunit">
    <text evidence="4">Component of a multi-subunit COQ enzyme complex.</text>
</comment>
<comment type="pathway">
    <text evidence="4">Cofactor biosynthesis; ubiquinone biosynthesis.</text>
</comment>
<keyword evidence="4" id="KW-0472">Membrane</keyword>
<keyword evidence="4" id="KW-0496">Mitochondrion</keyword>
<dbReference type="InterPro" id="IPR023576">
    <property type="entry name" value="UbiE/COQ5_MeTrFase_CS"/>
</dbReference>
<dbReference type="Gene3D" id="3.40.50.150">
    <property type="entry name" value="Vaccinia Virus protein VP39"/>
    <property type="match status" value="1"/>
</dbReference>
<dbReference type="EC" id="2.1.1.201" evidence="4"/>
<feature type="binding site" evidence="4">
    <location>
        <position position="124"/>
    </location>
    <ligand>
        <name>S-adenosyl-L-methionine</name>
        <dbReference type="ChEBI" id="CHEBI:59789"/>
    </ligand>
</feature>
<dbReference type="PROSITE" id="PS01183">
    <property type="entry name" value="UBIE_1"/>
    <property type="match status" value="1"/>
</dbReference>
<comment type="similarity">
    <text evidence="4">Belongs to the class I-like SAM-binding methyltransferase superfamily. MenG/UbiE family.</text>
</comment>
<dbReference type="PANTHER" id="PTHR43591">
    <property type="entry name" value="METHYLTRANSFERASE"/>
    <property type="match status" value="1"/>
</dbReference>
<evidence type="ECO:0000256" key="1">
    <source>
        <dbReference type="ARBA" id="ARBA00022603"/>
    </source>
</evidence>
<dbReference type="HAMAP" id="MF_01813">
    <property type="entry name" value="MenG_UbiE_methyltr"/>
    <property type="match status" value="1"/>
</dbReference>
<dbReference type="PANTHER" id="PTHR43591:SF24">
    <property type="entry name" value="2-METHOXY-6-POLYPRENYL-1,4-BENZOQUINOL METHYLASE, MITOCHONDRIAL"/>
    <property type="match status" value="1"/>
</dbReference>
<protein>
    <recommendedName>
        <fullName evidence="4">2-methoxy-6-polyprenyl-1,4-benzoquinol methylase, mitochondrial</fullName>
        <ecNumber evidence="4">2.1.1.201</ecNumber>
    </recommendedName>
    <alternativeName>
        <fullName evidence="4">Ubiquinone biosynthesis methyltransferase COQ5</fullName>
    </alternativeName>
</protein>
<keyword evidence="1 4" id="KW-0489">Methyltransferase</keyword>